<feature type="compositionally biased region" description="Low complexity" evidence="1">
    <location>
        <begin position="90"/>
        <end position="99"/>
    </location>
</feature>
<feature type="region of interest" description="Disordered" evidence="1">
    <location>
        <begin position="127"/>
        <end position="153"/>
    </location>
</feature>
<feature type="compositionally biased region" description="Polar residues" evidence="1">
    <location>
        <begin position="106"/>
        <end position="115"/>
    </location>
</feature>
<evidence type="ECO:0000256" key="1">
    <source>
        <dbReference type="SAM" id="MobiDB-lite"/>
    </source>
</evidence>
<dbReference type="WBParaSite" id="maker-uti_cns_0003720-snap-gene-0.3-mRNA-1">
    <property type="protein sequence ID" value="maker-uti_cns_0003720-snap-gene-0.3-mRNA-1"/>
    <property type="gene ID" value="maker-uti_cns_0003720-snap-gene-0.3"/>
</dbReference>
<reference evidence="3" key="1">
    <citation type="submission" date="2016-11" db="UniProtKB">
        <authorList>
            <consortium name="WormBaseParasite"/>
        </authorList>
    </citation>
    <scope>IDENTIFICATION</scope>
</reference>
<evidence type="ECO:0000313" key="2">
    <source>
        <dbReference type="Proteomes" id="UP000095280"/>
    </source>
</evidence>
<dbReference type="Proteomes" id="UP000095280">
    <property type="component" value="Unplaced"/>
</dbReference>
<feature type="region of interest" description="Disordered" evidence="1">
    <location>
        <begin position="56"/>
        <end position="115"/>
    </location>
</feature>
<feature type="compositionally biased region" description="Basic residues" evidence="1">
    <location>
        <begin position="76"/>
        <end position="89"/>
    </location>
</feature>
<name>A0A1I8H096_9PLAT</name>
<evidence type="ECO:0000313" key="3">
    <source>
        <dbReference type="WBParaSite" id="maker-uti_cns_0003720-snap-gene-0.3-mRNA-1"/>
    </source>
</evidence>
<dbReference type="AlphaFoldDB" id="A0A1I8H096"/>
<accession>A0A1I8H096</accession>
<proteinExistence type="predicted"/>
<sequence>MQLEASTVPKVSTATQEEPEEPDWKALVAQAVLSVSDWPEMNEDLCITEPIASLAKPAKYQSTSEGACAEPAEKRQKTKKHKKSKKRRSNSAADSSAPKSAKKQSNETANCSSVEQLQQMEEEYYRLLMPPPPVPPPKRCHARRGGASNSRAASTATAYSSISRASSAATYAPAGSAAAASRYFISTTGASSHNSIDNRDENARIAIETAKKYLPELLCEPMPPALASGRSEALTKRFRSIEQRIYNLRDTIVDTFSKKATRVVTLCKLAVETRKQNAAMNKQCAILSMFGKQETVLEDVAHNRLSDIRQRLASIAESAITLVKVCKAIKKLKAQLVERIDMQAMLRSMCAADLGEAGDLTEAVGEK</sequence>
<organism evidence="2 3">
    <name type="scientific">Macrostomum lignano</name>
    <dbReference type="NCBI Taxonomy" id="282301"/>
    <lineage>
        <taxon>Eukaryota</taxon>
        <taxon>Metazoa</taxon>
        <taxon>Spiralia</taxon>
        <taxon>Lophotrochozoa</taxon>
        <taxon>Platyhelminthes</taxon>
        <taxon>Rhabditophora</taxon>
        <taxon>Macrostomorpha</taxon>
        <taxon>Macrostomida</taxon>
        <taxon>Macrostomidae</taxon>
        <taxon>Macrostomum</taxon>
    </lineage>
</organism>
<feature type="region of interest" description="Disordered" evidence="1">
    <location>
        <begin position="1"/>
        <end position="24"/>
    </location>
</feature>
<protein>
    <submittedName>
        <fullName evidence="3">Uncharacterized protein</fullName>
    </submittedName>
</protein>
<keyword evidence="2" id="KW-1185">Reference proteome</keyword>